<evidence type="ECO:0000256" key="3">
    <source>
        <dbReference type="SAM" id="MobiDB-lite"/>
    </source>
</evidence>
<dbReference type="HAMAP" id="MF_00674">
    <property type="entry name" value="UPF0251"/>
    <property type="match status" value="1"/>
</dbReference>
<evidence type="ECO:0000256" key="2">
    <source>
        <dbReference type="HAMAP-Rule" id="MF_00674"/>
    </source>
</evidence>
<comment type="similarity">
    <text evidence="1 2">Belongs to the UPF0251 family.</text>
</comment>
<dbReference type="STRING" id="1903181.BTN85_0392"/>
<dbReference type="AlphaFoldDB" id="A0A1Q6DU87"/>
<dbReference type="PANTHER" id="PTHR37478:SF2">
    <property type="entry name" value="UPF0251 PROTEIN TK0562"/>
    <property type="match status" value="1"/>
</dbReference>
<dbReference type="SUPFAM" id="SSF88659">
    <property type="entry name" value="Sigma3 and sigma4 domains of RNA polymerase sigma factors"/>
    <property type="match status" value="1"/>
</dbReference>
<dbReference type="InterPro" id="IPR013324">
    <property type="entry name" value="RNA_pol_sigma_r3/r4-like"/>
</dbReference>
<sequence length="114" mass="13261">MGKRKRKRGRPRCPRKVKDLPEADVFKPRGIPARELERTKLNIEELEAVRLTDIEDMTQNEAANEMGISRKSFWNDLKKARRKIAEALVQGKAIEIRGGNYSIEKDKKEENKEN</sequence>
<proteinExistence type="inferred from homology"/>
<dbReference type="Proteomes" id="UP000185744">
    <property type="component" value="Unassembled WGS sequence"/>
</dbReference>
<reference evidence="4" key="1">
    <citation type="submission" date="2016-12" db="EMBL/GenBank/DDBJ databases">
        <title>Discovery of methanogenic haloarchaea.</title>
        <authorList>
            <person name="Sorokin D.Y."/>
            <person name="Makarova K.S."/>
            <person name="Abbas B."/>
            <person name="Ferrer M."/>
            <person name="Golyshin P.N."/>
        </authorList>
    </citation>
    <scope>NUCLEOTIDE SEQUENCE [LARGE SCALE GENOMIC DNA]</scope>
    <source>
        <strain evidence="4">HMET1</strain>
    </source>
</reference>
<evidence type="ECO:0000256" key="1">
    <source>
        <dbReference type="ARBA" id="ARBA00009350"/>
    </source>
</evidence>
<dbReference type="InParanoid" id="A0A1Q6DU87"/>
<keyword evidence="4" id="KW-0238">DNA-binding</keyword>
<comment type="caution">
    <text evidence="4">The sequence shown here is derived from an EMBL/GenBank/DDBJ whole genome shotgun (WGS) entry which is preliminary data.</text>
</comment>
<accession>A0A1Q6DU87</accession>
<dbReference type="EMBL" id="MSDW01000001">
    <property type="protein sequence ID" value="OKY77915.1"/>
    <property type="molecule type" value="Genomic_DNA"/>
</dbReference>
<keyword evidence="5" id="KW-1185">Reference proteome</keyword>
<name>A0A1Q6DU87_METT1</name>
<protein>
    <recommendedName>
        <fullName evidence="2">UPF0251 protein BTN85_0392</fullName>
    </recommendedName>
</protein>
<dbReference type="Gene3D" id="1.10.10.10">
    <property type="entry name" value="Winged helix-like DNA-binding domain superfamily/Winged helix DNA-binding domain"/>
    <property type="match status" value="1"/>
</dbReference>
<dbReference type="InterPro" id="IPR002852">
    <property type="entry name" value="UPF0251"/>
</dbReference>
<evidence type="ECO:0000313" key="5">
    <source>
        <dbReference type="Proteomes" id="UP000185744"/>
    </source>
</evidence>
<organism evidence="4 5">
    <name type="scientific">Methanohalarchaeum thermophilum</name>
    <dbReference type="NCBI Taxonomy" id="1903181"/>
    <lineage>
        <taxon>Archaea</taxon>
        <taxon>Methanobacteriati</taxon>
        <taxon>Methanobacteriota</taxon>
        <taxon>Methanonatronarchaeia</taxon>
        <taxon>Methanonatronarchaeales</taxon>
        <taxon>Methanonatronarchaeaceae</taxon>
        <taxon>Candidatus Methanohalarchaeum</taxon>
    </lineage>
</organism>
<dbReference type="PANTHER" id="PTHR37478">
    <property type="match status" value="1"/>
</dbReference>
<feature type="region of interest" description="Disordered" evidence="3">
    <location>
        <begin position="1"/>
        <end position="20"/>
    </location>
</feature>
<evidence type="ECO:0000313" key="4">
    <source>
        <dbReference type="EMBL" id="OKY77915.1"/>
    </source>
</evidence>
<dbReference type="GO" id="GO:0003677">
    <property type="term" value="F:DNA binding"/>
    <property type="evidence" value="ECO:0007669"/>
    <property type="project" value="UniProtKB-KW"/>
</dbReference>
<feature type="compositionally biased region" description="Basic residues" evidence="3">
    <location>
        <begin position="1"/>
        <end position="15"/>
    </location>
</feature>
<dbReference type="InterPro" id="IPR036388">
    <property type="entry name" value="WH-like_DNA-bd_sf"/>
</dbReference>
<gene>
    <name evidence="4" type="ORF">BTN85_0392</name>
</gene>
<dbReference type="Pfam" id="PF02001">
    <property type="entry name" value="DUF134"/>
    <property type="match status" value="1"/>
</dbReference>